<dbReference type="SUPFAM" id="SSF52980">
    <property type="entry name" value="Restriction endonuclease-like"/>
    <property type="match status" value="1"/>
</dbReference>
<evidence type="ECO:0000259" key="1">
    <source>
        <dbReference type="Pfam" id="PF05685"/>
    </source>
</evidence>
<dbReference type="InterPro" id="IPR011335">
    <property type="entry name" value="Restrct_endonuc-II-like"/>
</dbReference>
<protein>
    <submittedName>
        <fullName evidence="2">Uma2 family endonuclease</fullName>
    </submittedName>
</protein>
<evidence type="ECO:0000313" key="3">
    <source>
        <dbReference type="Proteomes" id="UP001301388"/>
    </source>
</evidence>
<dbReference type="EMBL" id="JAYGIE010000008">
    <property type="protein sequence ID" value="MEA5476629.1"/>
    <property type="molecule type" value="Genomic_DNA"/>
</dbReference>
<sequence length="199" mass="22783">MTSVVIENSQEKSIHSSKSIPQLTLEQFLNLPENDESYELIDGEAIKKMSPKFFHSRLTSAFWSELSGWSHGIGQVSIEWSVILKRRGKDWVPVPDLLYVSYDRLAADWREDTPCPVLPELVIEIVSPDQTFNQLAQKATDYLSAGVERVWVVYPPMRSITVFFDDRPPETYRGDRLLTDELFPNLAVTSEQFFIKAGI</sequence>
<name>A0ABU5TEP6_9CYAN</name>
<keyword evidence="2" id="KW-0255">Endonuclease</keyword>
<dbReference type="InterPro" id="IPR012296">
    <property type="entry name" value="Nuclease_put_TT1808"/>
</dbReference>
<keyword evidence="2" id="KW-0378">Hydrolase</keyword>
<gene>
    <name evidence="2" type="ORF">VB774_03265</name>
</gene>
<dbReference type="InterPro" id="IPR008538">
    <property type="entry name" value="Uma2"/>
</dbReference>
<dbReference type="Proteomes" id="UP001301388">
    <property type="component" value="Unassembled WGS sequence"/>
</dbReference>
<dbReference type="CDD" id="cd06260">
    <property type="entry name" value="DUF820-like"/>
    <property type="match status" value="1"/>
</dbReference>
<dbReference type="RefSeq" id="WP_323259782.1">
    <property type="nucleotide sequence ID" value="NZ_JAYGIE010000008.1"/>
</dbReference>
<accession>A0ABU5TEP6</accession>
<reference evidence="2 3" key="1">
    <citation type="submission" date="2023-12" db="EMBL/GenBank/DDBJ databases">
        <title>Baltic Sea Cyanobacteria.</title>
        <authorList>
            <person name="Delbaje E."/>
            <person name="Fewer D.P."/>
            <person name="Shishido T.K."/>
        </authorList>
    </citation>
    <scope>NUCLEOTIDE SEQUENCE [LARGE SCALE GENOMIC DNA]</scope>
    <source>
        <strain evidence="2 3">UHCC 0370</strain>
    </source>
</reference>
<dbReference type="Gene3D" id="3.90.1570.10">
    <property type="entry name" value="tt1808, chain A"/>
    <property type="match status" value="1"/>
</dbReference>
<dbReference type="PANTHER" id="PTHR34107:SF1">
    <property type="entry name" value="SLL0198 PROTEIN"/>
    <property type="match status" value="1"/>
</dbReference>
<keyword evidence="2" id="KW-0540">Nuclease</keyword>
<proteinExistence type="predicted"/>
<dbReference type="Pfam" id="PF05685">
    <property type="entry name" value="Uma2"/>
    <property type="match status" value="1"/>
</dbReference>
<comment type="caution">
    <text evidence="2">The sequence shown here is derived from an EMBL/GenBank/DDBJ whole genome shotgun (WGS) entry which is preliminary data.</text>
</comment>
<evidence type="ECO:0000313" key="2">
    <source>
        <dbReference type="EMBL" id="MEA5476629.1"/>
    </source>
</evidence>
<keyword evidence="3" id="KW-1185">Reference proteome</keyword>
<feature type="domain" description="Putative restriction endonuclease" evidence="1">
    <location>
        <begin position="25"/>
        <end position="188"/>
    </location>
</feature>
<organism evidence="2 3">
    <name type="scientific">Pseudanabaena galeata UHCC 0370</name>
    <dbReference type="NCBI Taxonomy" id="3110310"/>
    <lineage>
        <taxon>Bacteria</taxon>
        <taxon>Bacillati</taxon>
        <taxon>Cyanobacteriota</taxon>
        <taxon>Cyanophyceae</taxon>
        <taxon>Pseudanabaenales</taxon>
        <taxon>Pseudanabaenaceae</taxon>
        <taxon>Pseudanabaena</taxon>
    </lineage>
</organism>
<dbReference type="PANTHER" id="PTHR34107">
    <property type="entry name" value="SLL0198 PROTEIN-RELATED"/>
    <property type="match status" value="1"/>
</dbReference>
<dbReference type="GO" id="GO:0004519">
    <property type="term" value="F:endonuclease activity"/>
    <property type="evidence" value="ECO:0007669"/>
    <property type="project" value="UniProtKB-KW"/>
</dbReference>